<dbReference type="Ensembl" id="ENSMUNT00000029102.1">
    <property type="protein sequence ID" value="ENSMUNP00000023444.1"/>
    <property type="gene ID" value="ENSMUNG00000017725.1"/>
</dbReference>
<feature type="compositionally biased region" description="Basic residues" evidence="4">
    <location>
        <begin position="47"/>
        <end position="65"/>
    </location>
</feature>
<sequence length="713" mass="77965">MGSSKKHRDRGGAEAAEEAPAAAGGGGATAGGGGATAGGGGATGRPREHRKHRHRGGERRGKRSRSRGERGGGGSGSGAGSGSGSSSRRSGPEEPGRSGHGRGTAEAERRAKRERREEREEPGEGGGIYWGMGGTGGGLWGIGGLWGDLGSPAPILGCFVPPPEAGTKEDPVAADVINPMVQRQREEIREKLAAAKEKRLLNQKLGKIKTLGEDDPWLDDTAAWIERSRKLQQEKELAEKRAKLLEEMDQEFGVSTLVEEEFMRRKRDLYSARDLKGLTVEHDMAAFREGETLVLTLKDKGVLEETEDVLVNVTLVAEEQAQENVELRKKKPPYVPYEDEDPAAATQVPPGPRPACVPLPIGYPGLEHPIVPYAIIPCYTMLLSHITLCCHRILHRIINEVQGPASPRVLDEDDAEQELQQQLEKGRRLRQLQQLREAPGEKVLELVRGFGGAPGPDPRSGAIVFNATSEFCRTLGEIPTYGLAGNREEQEELMALERTSGRPSPPEAPDSEGEENMGWSSVNLAEERQQQDFSASSTTILDEEPIVNRGLAAALLLCQNKGLLETTVQKVARVKAPNKSLPSAVYCIEDKMAIDDKYSRREEYRGFTQDFKEKEGYRPDVKIEYVDETGRKLTPKEAFRQLSHRFHGKGSGKMKTERRMKKLDEEALLKKMSSSDTPLGTVALLQEKQKAQKTPYIVLSGSGKSMNANTITK</sequence>
<comment type="subcellular location">
    <subcellularLocation>
        <location evidence="1">Nucleus</location>
    </subcellularLocation>
</comment>
<dbReference type="PANTHER" id="PTHR14152">
    <property type="entry name" value="SQUAMOUS CELL CARCINOMA ANTIGEN RECOGNISED BY CYTOTOXIC T LYMPHOCYTES"/>
    <property type="match status" value="1"/>
</dbReference>
<gene>
    <name evidence="5" type="primary">LOC115945641</name>
</gene>
<dbReference type="AlphaFoldDB" id="A0A8V5GWP1"/>
<reference evidence="5" key="3">
    <citation type="submission" date="2025-09" db="UniProtKB">
        <authorList>
            <consortium name="Ensembl"/>
        </authorList>
    </citation>
    <scope>IDENTIFICATION</scope>
</reference>
<evidence type="ECO:0000313" key="6">
    <source>
        <dbReference type="Proteomes" id="UP000694405"/>
    </source>
</evidence>
<dbReference type="PANTHER" id="PTHR14152:SF5">
    <property type="entry name" value="U4_U6.U5 TRI-SNRNP-ASSOCIATED PROTEIN 1"/>
    <property type="match status" value="1"/>
</dbReference>
<feature type="compositionally biased region" description="Basic and acidic residues" evidence="4">
    <location>
        <begin position="90"/>
        <end position="119"/>
    </location>
</feature>
<dbReference type="GO" id="GO:0046540">
    <property type="term" value="C:U4/U6 x U5 tri-snRNP complex"/>
    <property type="evidence" value="ECO:0007669"/>
    <property type="project" value="TreeGrafter"/>
</dbReference>
<comment type="similarity">
    <text evidence="2">Belongs to the SNU66/SART1 family.</text>
</comment>
<evidence type="ECO:0000256" key="3">
    <source>
        <dbReference type="ARBA" id="ARBA00023242"/>
    </source>
</evidence>
<dbReference type="GO" id="GO:0045292">
    <property type="term" value="P:mRNA cis splicing, via spliceosome"/>
    <property type="evidence" value="ECO:0007669"/>
    <property type="project" value="TreeGrafter"/>
</dbReference>
<reference evidence="5" key="1">
    <citation type="submission" date="2020-03" db="EMBL/GenBank/DDBJ databases">
        <title>Melopsittacus undulatus (budgerigar) genome, bMelUnd1, maternal haplotype with Z.</title>
        <authorList>
            <person name="Gedman G."/>
            <person name="Mountcastle J."/>
            <person name="Haase B."/>
            <person name="Formenti G."/>
            <person name="Wright T."/>
            <person name="Apodaca J."/>
            <person name="Pelan S."/>
            <person name="Chow W."/>
            <person name="Rhie A."/>
            <person name="Howe K."/>
            <person name="Fedrigo O."/>
            <person name="Jarvis E.D."/>
        </authorList>
    </citation>
    <scope>NUCLEOTIDE SEQUENCE [LARGE SCALE GENOMIC DNA]</scope>
</reference>
<evidence type="ECO:0000256" key="4">
    <source>
        <dbReference type="SAM" id="MobiDB-lite"/>
    </source>
</evidence>
<feature type="region of interest" description="Disordered" evidence="4">
    <location>
        <begin position="496"/>
        <end position="517"/>
    </location>
</feature>
<organism evidence="5 6">
    <name type="scientific">Melopsittacus undulatus</name>
    <name type="common">Budgerigar</name>
    <name type="synonym">Psittacus undulatus</name>
    <dbReference type="NCBI Taxonomy" id="13146"/>
    <lineage>
        <taxon>Eukaryota</taxon>
        <taxon>Metazoa</taxon>
        <taxon>Chordata</taxon>
        <taxon>Craniata</taxon>
        <taxon>Vertebrata</taxon>
        <taxon>Euteleostomi</taxon>
        <taxon>Archelosauria</taxon>
        <taxon>Archosauria</taxon>
        <taxon>Dinosauria</taxon>
        <taxon>Saurischia</taxon>
        <taxon>Theropoda</taxon>
        <taxon>Coelurosauria</taxon>
        <taxon>Aves</taxon>
        <taxon>Neognathae</taxon>
        <taxon>Neoaves</taxon>
        <taxon>Telluraves</taxon>
        <taxon>Australaves</taxon>
        <taxon>Psittaciformes</taxon>
        <taxon>Psittaculidae</taxon>
        <taxon>Melopsittacus</taxon>
    </lineage>
</organism>
<keyword evidence="6" id="KW-1185">Reference proteome</keyword>
<dbReference type="Proteomes" id="UP000694405">
    <property type="component" value="Chromosome 22"/>
</dbReference>
<proteinExistence type="inferred from homology"/>
<feature type="region of interest" description="Disordered" evidence="4">
    <location>
        <begin position="1"/>
        <end position="133"/>
    </location>
</feature>
<dbReference type="GO" id="GO:0000481">
    <property type="term" value="P:maturation of 5S rRNA"/>
    <property type="evidence" value="ECO:0007669"/>
    <property type="project" value="TreeGrafter"/>
</dbReference>
<dbReference type="Pfam" id="PF03343">
    <property type="entry name" value="SART-1"/>
    <property type="match status" value="2"/>
</dbReference>
<protein>
    <submittedName>
        <fullName evidence="5">Uncharacterized protein</fullName>
    </submittedName>
</protein>
<reference evidence="5" key="2">
    <citation type="submission" date="2025-08" db="UniProtKB">
        <authorList>
            <consortium name="Ensembl"/>
        </authorList>
    </citation>
    <scope>IDENTIFICATION</scope>
</reference>
<feature type="compositionally biased region" description="Gly residues" evidence="4">
    <location>
        <begin position="124"/>
        <end position="133"/>
    </location>
</feature>
<evidence type="ECO:0000313" key="5">
    <source>
        <dbReference type="Ensembl" id="ENSMUNP00000023444.1"/>
    </source>
</evidence>
<evidence type="ECO:0000256" key="1">
    <source>
        <dbReference type="ARBA" id="ARBA00004123"/>
    </source>
</evidence>
<accession>A0A8V5GWP1</accession>
<name>A0A8V5GWP1_MELUD</name>
<keyword evidence="3" id="KW-0539">Nucleus</keyword>
<evidence type="ECO:0000256" key="2">
    <source>
        <dbReference type="ARBA" id="ARBA00006076"/>
    </source>
</evidence>
<feature type="compositionally biased region" description="Gly residues" evidence="4">
    <location>
        <begin position="23"/>
        <end position="43"/>
    </location>
</feature>
<feature type="compositionally biased region" description="Gly residues" evidence="4">
    <location>
        <begin position="71"/>
        <end position="83"/>
    </location>
</feature>
<dbReference type="InterPro" id="IPR005011">
    <property type="entry name" value="SNU66/SART1"/>
</dbReference>